<dbReference type="EMBL" id="AAWS01000078">
    <property type="protein sequence ID" value="EAY24182.1"/>
    <property type="molecule type" value="Genomic_DNA"/>
</dbReference>
<dbReference type="RefSeq" id="WP_002705302.1">
    <property type="nucleotide sequence ID" value="NZ_AAWS01000078.1"/>
</dbReference>
<proteinExistence type="predicted"/>
<accession>A1ZZI7</accession>
<dbReference type="AlphaFoldDB" id="A1ZZI7"/>
<reference evidence="1 2" key="1">
    <citation type="submission" date="2007-01" db="EMBL/GenBank/DDBJ databases">
        <authorList>
            <person name="Haygood M."/>
            <person name="Podell S."/>
            <person name="Anderson C."/>
            <person name="Hopkinson B."/>
            <person name="Roe K."/>
            <person name="Barbeau K."/>
            <person name="Gaasterland T."/>
            <person name="Ferriera S."/>
            <person name="Johnson J."/>
            <person name="Kravitz S."/>
            <person name="Beeson K."/>
            <person name="Sutton G."/>
            <person name="Rogers Y.-H."/>
            <person name="Friedman R."/>
            <person name="Frazier M."/>
            <person name="Venter J.C."/>
        </authorList>
    </citation>
    <scope>NUCLEOTIDE SEQUENCE [LARGE SCALE GENOMIC DNA]</scope>
    <source>
        <strain evidence="1 2">ATCC 23134</strain>
    </source>
</reference>
<organism evidence="1 2">
    <name type="scientific">Microscilla marina ATCC 23134</name>
    <dbReference type="NCBI Taxonomy" id="313606"/>
    <lineage>
        <taxon>Bacteria</taxon>
        <taxon>Pseudomonadati</taxon>
        <taxon>Bacteroidota</taxon>
        <taxon>Cytophagia</taxon>
        <taxon>Cytophagales</taxon>
        <taxon>Microscillaceae</taxon>
        <taxon>Microscilla</taxon>
    </lineage>
</organism>
<protein>
    <submittedName>
        <fullName evidence="1">Uncharacterized protein</fullName>
    </submittedName>
</protein>
<evidence type="ECO:0000313" key="2">
    <source>
        <dbReference type="Proteomes" id="UP000004095"/>
    </source>
</evidence>
<evidence type="ECO:0000313" key="1">
    <source>
        <dbReference type="EMBL" id="EAY24182.1"/>
    </source>
</evidence>
<keyword evidence="2" id="KW-1185">Reference proteome</keyword>
<sequence length="69" mass="8150">MTTDKIELSIDRYLEQLMTVKDRHEQKNSMQKTLQYIASLPLTEQQEWLTGLQTSIRKDLDEIAVQLKN</sequence>
<gene>
    <name evidence="1" type="ORF">M23134_01770</name>
</gene>
<name>A1ZZI7_MICM2</name>
<dbReference type="Proteomes" id="UP000004095">
    <property type="component" value="Unassembled WGS sequence"/>
</dbReference>
<comment type="caution">
    <text evidence="1">The sequence shown here is derived from an EMBL/GenBank/DDBJ whole genome shotgun (WGS) entry which is preliminary data.</text>
</comment>